<feature type="compositionally biased region" description="Basic residues" evidence="1">
    <location>
        <begin position="1"/>
        <end position="11"/>
    </location>
</feature>
<dbReference type="HOGENOM" id="CLU_2700234_0_0_11"/>
<dbReference type="Proteomes" id="UP000016743">
    <property type="component" value="Chromosome"/>
</dbReference>
<feature type="compositionally biased region" description="Polar residues" evidence="1">
    <location>
        <begin position="55"/>
        <end position="73"/>
    </location>
</feature>
<protein>
    <submittedName>
        <fullName evidence="2">Uncharacterized protein</fullName>
    </submittedName>
</protein>
<name>U3PD86_LEIXC</name>
<reference evidence="2 3" key="1">
    <citation type="journal article" date="2013" name="Genome Announc.">
        <title>Complete Genome Sequence of Leifsonia xyli subsp. cynodontis Strain DSM46306, a Gram-Positive Bacterial Pathogen of Grasses.</title>
        <authorList>
            <person name="Monteiro-Vitorello C.B."/>
            <person name="Zerillo M.M."/>
            <person name="Van Sluys M.A."/>
            <person name="Camargo L.E."/>
            <person name="Kitajima J.P."/>
        </authorList>
    </citation>
    <scope>NUCLEOTIDE SEQUENCE [LARGE SCALE GENOMIC DNA]</scope>
    <source>
        <strain evidence="2 3">DSM 46306</strain>
    </source>
</reference>
<evidence type="ECO:0000313" key="3">
    <source>
        <dbReference type="Proteomes" id="UP000016743"/>
    </source>
</evidence>
<feature type="region of interest" description="Disordered" evidence="1">
    <location>
        <begin position="1"/>
        <end position="73"/>
    </location>
</feature>
<evidence type="ECO:0000313" key="2">
    <source>
        <dbReference type="EMBL" id="AGW41483.1"/>
    </source>
</evidence>
<organism evidence="2 3">
    <name type="scientific">Leifsonia xyli subsp. cynodontis DSM 46306</name>
    <dbReference type="NCBI Taxonomy" id="1389489"/>
    <lineage>
        <taxon>Bacteria</taxon>
        <taxon>Bacillati</taxon>
        <taxon>Actinomycetota</taxon>
        <taxon>Actinomycetes</taxon>
        <taxon>Micrococcales</taxon>
        <taxon>Microbacteriaceae</taxon>
        <taxon>Leifsonia</taxon>
    </lineage>
</organism>
<accession>U3PD86</accession>
<dbReference type="EMBL" id="CP006734">
    <property type="protein sequence ID" value="AGW41483.1"/>
    <property type="molecule type" value="Genomic_DNA"/>
</dbReference>
<evidence type="ECO:0000256" key="1">
    <source>
        <dbReference type="SAM" id="MobiDB-lite"/>
    </source>
</evidence>
<keyword evidence="3" id="KW-1185">Reference proteome</keyword>
<sequence>MSKVSWRRVSRRTSPALCGSSAVGSIPPEDASHMSTLRPCPSAVRCRDARKPSSHPDTNTTASSKLISTTPTP</sequence>
<proteinExistence type="predicted"/>
<dbReference type="KEGG" id="lxy:O159_14200"/>
<dbReference type="AlphaFoldDB" id="U3PD86"/>
<gene>
    <name evidence="2" type="ORF">O159_14200</name>
</gene>